<keyword evidence="1" id="KW-0645">Protease</keyword>
<keyword evidence="3" id="KW-0812">Transmembrane</keyword>
<dbReference type="InterPro" id="IPR050164">
    <property type="entry name" value="Peptidase_C19"/>
</dbReference>
<evidence type="ECO:0000313" key="5">
    <source>
        <dbReference type="EMBL" id="CAI4036805.1"/>
    </source>
</evidence>
<dbReference type="GO" id="GO:0004843">
    <property type="term" value="F:cysteine-type deubiquitinase activity"/>
    <property type="evidence" value="ECO:0007669"/>
    <property type="project" value="UniProtKB-UniRule"/>
</dbReference>
<keyword evidence="1" id="KW-0788">Thiol protease</keyword>
<dbReference type="GO" id="GO:0016579">
    <property type="term" value="P:protein deubiquitination"/>
    <property type="evidence" value="ECO:0007669"/>
    <property type="project" value="InterPro"/>
</dbReference>
<dbReference type="GO" id="GO:0005634">
    <property type="term" value="C:nucleus"/>
    <property type="evidence" value="ECO:0007669"/>
    <property type="project" value="TreeGrafter"/>
</dbReference>
<dbReference type="AlphaFoldDB" id="A0AA35IW31"/>
<sequence>MTWINNATNSPTALMKKVSCGLIIVVSLYVIAPSLSALVFGDPKQRIKKYTTVGLINRGNDCFITSSLQGLAGMPRFVEYLKQIKSILQELKSNPSRKAKVDNLIVDDVVSCIRFRNSPDSLAPLHESLMALIFDLVSVRESKKSVSPQMVINTLEAIFKSKMSSRQNDAHECTLLMLQTLQKERSNLVGYTQYMPEINIPNFPFEGETSKFLVCLQCKGLSKPSYQQTFIRELSVPQQTSEKLLTILANDETEIIEDYSCSICQIRAILNHERYRNFKDCTPEELLMIEALKNYATKASINEDLPPELEQYIKRYSKDKLHISKVKGKIIKKDVAVQLPDILVVHLSRSTFNGITYCRNPCNVEFGERVKLPEYTLAENRAITENRQVKYNLKSVVKHTGSHSRGHYICYRRKADIRFDKGEESSLEGASTIVNNEAKTRNHDQKIGHNDDRRSRHKKVKSVLQYPYWQISDTAIEESTTSTVLNEQKYVYMLYYERVRK</sequence>
<dbReference type="PROSITE" id="PS00973">
    <property type="entry name" value="USP_2"/>
    <property type="match status" value="1"/>
</dbReference>
<keyword evidence="1" id="KW-0833">Ubl conjugation pathway</keyword>
<comment type="catalytic activity">
    <reaction evidence="1">
        <text>Thiol-dependent hydrolysis of ester, thioester, amide, peptide and isopeptide bonds formed by the C-terminal Gly of ubiquitin (a 76-residue protein attached to proteins as an intracellular targeting signal).</text>
        <dbReference type="EC" id="3.4.19.12"/>
    </reaction>
</comment>
<dbReference type="RefSeq" id="XP_056079923.1">
    <property type="nucleotide sequence ID" value="XM_056226179.1"/>
</dbReference>
<dbReference type="GO" id="GO:0006508">
    <property type="term" value="P:proteolysis"/>
    <property type="evidence" value="ECO:0007669"/>
    <property type="project" value="UniProtKB-KW"/>
</dbReference>
<keyword evidence="6" id="KW-1185">Reference proteome</keyword>
<dbReference type="Gene3D" id="3.90.70.10">
    <property type="entry name" value="Cysteine proteinases"/>
    <property type="match status" value="1"/>
</dbReference>
<dbReference type="PROSITE" id="PS50235">
    <property type="entry name" value="USP_3"/>
    <property type="match status" value="1"/>
</dbReference>
<accession>A0AA35IW31</accession>
<feature type="domain" description="USP" evidence="4">
    <location>
        <begin position="53"/>
        <end position="499"/>
    </location>
</feature>
<dbReference type="Proteomes" id="UP001161438">
    <property type="component" value="Chromosome 16"/>
</dbReference>
<dbReference type="InterPro" id="IPR038765">
    <property type="entry name" value="Papain-like_cys_pep_sf"/>
</dbReference>
<comment type="similarity">
    <text evidence="1">Belongs to the peptidase C19 family.</text>
</comment>
<dbReference type="Pfam" id="PF00443">
    <property type="entry name" value="UCH"/>
    <property type="match status" value="1"/>
</dbReference>
<reference evidence="5" key="1">
    <citation type="submission" date="2022-10" db="EMBL/GenBank/DDBJ databases">
        <authorList>
            <person name="Byrne P K."/>
        </authorList>
    </citation>
    <scope>NUCLEOTIDE SEQUENCE</scope>
    <source>
        <strain evidence="5">IFO1815</strain>
    </source>
</reference>
<dbReference type="SUPFAM" id="SSF54001">
    <property type="entry name" value="Cysteine proteinases"/>
    <property type="match status" value="1"/>
</dbReference>
<protein>
    <recommendedName>
        <fullName evidence="1">Ubiquitin carboxyl-terminal hydrolase</fullName>
        <ecNumber evidence="1">3.4.19.12</ecNumber>
    </recommendedName>
</protein>
<organism evidence="5 6">
    <name type="scientific">Saccharomyces mikatae IFO 1815</name>
    <dbReference type="NCBI Taxonomy" id="226126"/>
    <lineage>
        <taxon>Eukaryota</taxon>
        <taxon>Fungi</taxon>
        <taxon>Dikarya</taxon>
        <taxon>Ascomycota</taxon>
        <taxon>Saccharomycotina</taxon>
        <taxon>Saccharomycetes</taxon>
        <taxon>Saccharomycetales</taxon>
        <taxon>Saccharomycetaceae</taxon>
        <taxon>Saccharomyces</taxon>
    </lineage>
</organism>
<proteinExistence type="inferred from homology"/>
<evidence type="ECO:0000256" key="1">
    <source>
        <dbReference type="RuleBase" id="RU366025"/>
    </source>
</evidence>
<evidence type="ECO:0000259" key="4">
    <source>
        <dbReference type="PROSITE" id="PS50235"/>
    </source>
</evidence>
<dbReference type="InterPro" id="IPR028889">
    <property type="entry name" value="USP"/>
</dbReference>
<dbReference type="GeneID" id="80921730"/>
<keyword evidence="1" id="KW-0378">Hydrolase</keyword>
<feature type="compositionally biased region" description="Basic and acidic residues" evidence="2">
    <location>
        <begin position="438"/>
        <end position="454"/>
    </location>
</feature>
<dbReference type="EMBL" id="OX365772">
    <property type="protein sequence ID" value="CAI4036805.1"/>
    <property type="molecule type" value="Genomic_DNA"/>
</dbReference>
<feature type="transmembrane region" description="Helical" evidence="3">
    <location>
        <begin position="20"/>
        <end position="40"/>
    </location>
</feature>
<dbReference type="PANTHER" id="PTHR24006">
    <property type="entry name" value="UBIQUITIN CARBOXYL-TERMINAL HYDROLASE"/>
    <property type="match status" value="1"/>
</dbReference>
<evidence type="ECO:0000256" key="3">
    <source>
        <dbReference type="SAM" id="Phobius"/>
    </source>
</evidence>
<feature type="region of interest" description="Disordered" evidence="2">
    <location>
        <begin position="430"/>
        <end position="457"/>
    </location>
</feature>
<keyword evidence="3" id="KW-1133">Transmembrane helix</keyword>
<evidence type="ECO:0000256" key="2">
    <source>
        <dbReference type="SAM" id="MobiDB-lite"/>
    </source>
</evidence>
<dbReference type="InterPro" id="IPR001394">
    <property type="entry name" value="Peptidase_C19_UCH"/>
</dbReference>
<dbReference type="EC" id="3.4.19.12" evidence="1"/>
<name>A0AA35IW31_SACMI</name>
<dbReference type="GO" id="GO:0005829">
    <property type="term" value="C:cytosol"/>
    <property type="evidence" value="ECO:0007669"/>
    <property type="project" value="TreeGrafter"/>
</dbReference>
<gene>
    <name evidence="5" type="primary">SMKI16G1030</name>
    <name evidence="5" type="ORF">SMKI_16G1030</name>
</gene>
<keyword evidence="3" id="KW-0472">Membrane</keyword>
<dbReference type="PROSITE" id="PS00972">
    <property type="entry name" value="USP_1"/>
    <property type="match status" value="1"/>
</dbReference>
<evidence type="ECO:0000313" key="6">
    <source>
        <dbReference type="Proteomes" id="UP001161438"/>
    </source>
</evidence>
<dbReference type="CDD" id="cd02662">
    <property type="entry name" value="Peptidase_C19F"/>
    <property type="match status" value="1"/>
</dbReference>
<dbReference type="InterPro" id="IPR018200">
    <property type="entry name" value="USP_CS"/>
</dbReference>